<dbReference type="AlphaFoldDB" id="A0A9X2D6K7"/>
<evidence type="ECO:0000256" key="2">
    <source>
        <dbReference type="PROSITE-ProRule" id="PRU00169"/>
    </source>
</evidence>
<name>A0A9X2D6K7_9ACTN</name>
<comment type="caution">
    <text evidence="4">The sequence shown here is derived from an EMBL/GenBank/DDBJ whole genome shotgun (WGS) entry which is preliminary data.</text>
</comment>
<protein>
    <submittedName>
        <fullName evidence="4">Response regulator</fullName>
    </submittedName>
</protein>
<dbReference type="CDD" id="cd17546">
    <property type="entry name" value="REC_hyHK_CKI1_RcsC-like"/>
    <property type="match status" value="1"/>
</dbReference>
<feature type="modified residue" description="4-aspartylphosphate" evidence="2">
    <location>
        <position position="53"/>
    </location>
</feature>
<dbReference type="SMART" id="SM00448">
    <property type="entry name" value="REC"/>
    <property type="match status" value="1"/>
</dbReference>
<dbReference type="PANTHER" id="PTHR44591">
    <property type="entry name" value="STRESS RESPONSE REGULATOR PROTEIN 1"/>
    <property type="match status" value="1"/>
</dbReference>
<dbReference type="InterPro" id="IPR050595">
    <property type="entry name" value="Bact_response_regulator"/>
</dbReference>
<dbReference type="InterPro" id="IPR011006">
    <property type="entry name" value="CheY-like_superfamily"/>
</dbReference>
<accession>A0A9X2D6K7</accession>
<evidence type="ECO:0000259" key="3">
    <source>
        <dbReference type="PROSITE" id="PS50110"/>
    </source>
</evidence>
<dbReference type="InterPro" id="IPR001789">
    <property type="entry name" value="Sig_transdc_resp-reg_receiver"/>
</dbReference>
<dbReference type="Gene3D" id="3.40.50.2300">
    <property type="match status" value="1"/>
</dbReference>
<dbReference type="RefSeq" id="WP_250052562.1">
    <property type="nucleotide sequence ID" value="NZ_JAMJPH010000006.1"/>
</dbReference>
<dbReference type="EMBL" id="JAMOIL010000002">
    <property type="protein sequence ID" value="MCM0619154.1"/>
    <property type="molecule type" value="Genomic_DNA"/>
</dbReference>
<keyword evidence="5" id="KW-1185">Reference proteome</keyword>
<evidence type="ECO:0000313" key="5">
    <source>
        <dbReference type="Proteomes" id="UP001139485"/>
    </source>
</evidence>
<dbReference type="PROSITE" id="PS50110">
    <property type="entry name" value="RESPONSE_REGULATORY"/>
    <property type="match status" value="1"/>
</dbReference>
<gene>
    <name evidence="4" type="ORF">M8330_02445</name>
</gene>
<organism evidence="4 5">
    <name type="scientific">Nocardioides bruguierae</name>
    <dbReference type="NCBI Taxonomy" id="2945102"/>
    <lineage>
        <taxon>Bacteria</taxon>
        <taxon>Bacillati</taxon>
        <taxon>Actinomycetota</taxon>
        <taxon>Actinomycetes</taxon>
        <taxon>Propionibacteriales</taxon>
        <taxon>Nocardioidaceae</taxon>
        <taxon>Nocardioides</taxon>
    </lineage>
</organism>
<dbReference type="SUPFAM" id="SSF52172">
    <property type="entry name" value="CheY-like"/>
    <property type="match status" value="1"/>
</dbReference>
<evidence type="ECO:0000313" key="4">
    <source>
        <dbReference type="EMBL" id="MCM0619154.1"/>
    </source>
</evidence>
<keyword evidence="1 2" id="KW-0597">Phosphoprotein</keyword>
<dbReference type="Pfam" id="PF00072">
    <property type="entry name" value="Response_reg"/>
    <property type="match status" value="1"/>
</dbReference>
<sequence>MRVLVVDDDPDLVLLISLFLRRQGGHDVVTAGDGLEALDVLAADGAVEAVVLDWSMPRLDGIGLATAVRGDERWQRLPLLMVTAMPDHGPALEAGIDHVIRKPFDSATLLQALTAVVEARVA</sequence>
<feature type="domain" description="Response regulatory" evidence="3">
    <location>
        <begin position="2"/>
        <end position="117"/>
    </location>
</feature>
<dbReference type="GO" id="GO:0000160">
    <property type="term" value="P:phosphorelay signal transduction system"/>
    <property type="evidence" value="ECO:0007669"/>
    <property type="project" value="InterPro"/>
</dbReference>
<dbReference type="PANTHER" id="PTHR44591:SF3">
    <property type="entry name" value="RESPONSE REGULATORY DOMAIN-CONTAINING PROTEIN"/>
    <property type="match status" value="1"/>
</dbReference>
<dbReference type="Proteomes" id="UP001139485">
    <property type="component" value="Unassembled WGS sequence"/>
</dbReference>
<reference evidence="4" key="1">
    <citation type="submission" date="2022-05" db="EMBL/GenBank/DDBJ databases">
        <authorList>
            <person name="Tuo L."/>
        </authorList>
    </citation>
    <scope>NUCLEOTIDE SEQUENCE</scope>
    <source>
        <strain evidence="4">BSK12Z-4</strain>
    </source>
</reference>
<evidence type="ECO:0000256" key="1">
    <source>
        <dbReference type="ARBA" id="ARBA00022553"/>
    </source>
</evidence>
<proteinExistence type="predicted"/>